<keyword evidence="8" id="KW-0472">Membrane</keyword>
<dbReference type="PRINTS" id="PR00126">
    <property type="entry name" value="ATPASEGAMMA"/>
</dbReference>
<evidence type="ECO:0000256" key="4">
    <source>
        <dbReference type="ARBA" id="ARBA00022781"/>
    </source>
</evidence>
<dbReference type="GO" id="GO:0005743">
    <property type="term" value="C:mitochondrial inner membrane"/>
    <property type="evidence" value="ECO:0007669"/>
    <property type="project" value="UniProtKB-SubCell"/>
</dbReference>
<evidence type="ECO:0000256" key="11">
    <source>
        <dbReference type="ARBA" id="ARBA00031066"/>
    </source>
</evidence>
<comment type="subcellular location">
    <subcellularLocation>
        <location evidence="1">Mitochondrion inner membrane</location>
        <topology evidence="1">Peripheral membrane protein</topology>
    </subcellularLocation>
</comment>
<dbReference type="InterPro" id="IPR000131">
    <property type="entry name" value="ATP_synth_F1_gsu"/>
</dbReference>
<keyword evidence="5" id="KW-0999">Mitochondrion inner membrane</keyword>
<name>A0A915AUX7_PARUN</name>
<evidence type="ECO:0000256" key="9">
    <source>
        <dbReference type="ARBA" id="ARBA00023196"/>
    </source>
</evidence>
<dbReference type="AlphaFoldDB" id="A0A915AUX7"/>
<evidence type="ECO:0000313" key="12">
    <source>
        <dbReference type="Proteomes" id="UP000887569"/>
    </source>
</evidence>
<dbReference type="GO" id="GO:0045259">
    <property type="term" value="C:proton-transporting ATP synthase complex"/>
    <property type="evidence" value="ECO:0007669"/>
    <property type="project" value="UniProtKB-KW"/>
</dbReference>
<dbReference type="Proteomes" id="UP000887569">
    <property type="component" value="Unplaced"/>
</dbReference>
<keyword evidence="7" id="KW-0496">Mitochondrion</keyword>
<keyword evidence="12" id="KW-1185">Reference proteome</keyword>
<dbReference type="Pfam" id="PF00231">
    <property type="entry name" value="ATP-synt"/>
    <property type="match status" value="1"/>
</dbReference>
<dbReference type="CDD" id="cd12151">
    <property type="entry name" value="F1-ATPase_gamma"/>
    <property type="match status" value="1"/>
</dbReference>
<reference evidence="13" key="1">
    <citation type="submission" date="2022-11" db="UniProtKB">
        <authorList>
            <consortium name="WormBaseParasite"/>
        </authorList>
    </citation>
    <scope>IDENTIFICATION</scope>
</reference>
<dbReference type="GO" id="GO:0046933">
    <property type="term" value="F:proton-transporting ATP synthase activity, rotational mechanism"/>
    <property type="evidence" value="ECO:0007669"/>
    <property type="project" value="InterPro"/>
</dbReference>
<dbReference type="WBParaSite" id="PgR014X_g038_t01">
    <property type="protein sequence ID" value="PgR014X_g038_t01"/>
    <property type="gene ID" value="PgR014X_g038"/>
</dbReference>
<dbReference type="PANTHER" id="PTHR11693:SF22">
    <property type="entry name" value="ATP SYNTHASE SUBUNIT GAMMA, MITOCHONDRIAL"/>
    <property type="match status" value="1"/>
</dbReference>
<dbReference type="PROSITE" id="PS00153">
    <property type="entry name" value="ATPASE_GAMMA"/>
    <property type="match status" value="1"/>
</dbReference>
<evidence type="ECO:0000256" key="7">
    <source>
        <dbReference type="ARBA" id="ARBA00023128"/>
    </source>
</evidence>
<sequence>EGKWASTDGKMLATKLCGAFSGITIEQQRGFATLKDISIRLKSVKNIQKITKSMKMVSAAKYAKAERELRGARSYGEGAQRFFENIGSLETGVEKSRQLLILITSDRGLCGAVHSSIAKEAKQILNTKPANVEYKLVLIGDKAKAALSRLYAKDILFSGSDIGRQPPTFEDASIAAAAILNSGYKFDHGHILYNKFKTVVSYATTKMPLLPVEAIKENDKLLTYDSIDDDVLQSYSEYSLAQLIYYAMKESATSEQSSRMTAMEGASKNAGEMIDKLTMQFNRTRQSVITRELIEIISGAAAV</sequence>
<evidence type="ECO:0000256" key="3">
    <source>
        <dbReference type="ARBA" id="ARBA00022448"/>
    </source>
</evidence>
<dbReference type="Gene3D" id="3.40.1380.10">
    <property type="match status" value="1"/>
</dbReference>
<dbReference type="HAMAP" id="MF_00815">
    <property type="entry name" value="ATP_synth_gamma_bact"/>
    <property type="match status" value="1"/>
</dbReference>
<dbReference type="FunFam" id="3.40.1380.10:FF:000003">
    <property type="entry name" value="ATP synthase subunit gamma"/>
    <property type="match status" value="1"/>
</dbReference>
<keyword evidence="10" id="KW-0066">ATP synthesis</keyword>
<dbReference type="PIRSF" id="PIRSF039089">
    <property type="entry name" value="ATP_synthase_gamma"/>
    <property type="match status" value="1"/>
</dbReference>
<keyword evidence="4" id="KW-0375">Hydrogen ion transport</keyword>
<evidence type="ECO:0000256" key="6">
    <source>
        <dbReference type="ARBA" id="ARBA00023065"/>
    </source>
</evidence>
<accession>A0A915AUX7</accession>
<keyword evidence="6" id="KW-0406">Ion transport</keyword>
<organism evidence="12 13">
    <name type="scientific">Parascaris univalens</name>
    <name type="common">Nematode worm</name>
    <dbReference type="NCBI Taxonomy" id="6257"/>
    <lineage>
        <taxon>Eukaryota</taxon>
        <taxon>Metazoa</taxon>
        <taxon>Ecdysozoa</taxon>
        <taxon>Nematoda</taxon>
        <taxon>Chromadorea</taxon>
        <taxon>Rhabditida</taxon>
        <taxon>Spirurina</taxon>
        <taxon>Ascaridomorpha</taxon>
        <taxon>Ascaridoidea</taxon>
        <taxon>Ascarididae</taxon>
        <taxon>Parascaris</taxon>
    </lineage>
</organism>
<evidence type="ECO:0000256" key="2">
    <source>
        <dbReference type="ARBA" id="ARBA00007681"/>
    </source>
</evidence>
<evidence type="ECO:0000256" key="10">
    <source>
        <dbReference type="ARBA" id="ARBA00023310"/>
    </source>
</evidence>
<protein>
    <recommendedName>
        <fullName evidence="11">F-ATPase gamma subunit</fullName>
    </recommendedName>
</protein>
<dbReference type="Gene3D" id="1.10.287.80">
    <property type="entry name" value="ATP synthase, gamma subunit, helix hairpin domain"/>
    <property type="match status" value="1"/>
</dbReference>
<dbReference type="NCBIfam" id="TIGR01146">
    <property type="entry name" value="ATPsyn_F1gamma"/>
    <property type="match status" value="1"/>
</dbReference>
<dbReference type="PANTHER" id="PTHR11693">
    <property type="entry name" value="ATP SYNTHASE GAMMA CHAIN"/>
    <property type="match status" value="1"/>
</dbReference>
<dbReference type="FunFam" id="1.10.287.80:FF:000007">
    <property type="entry name" value="ATP synthase gamma chain"/>
    <property type="match status" value="1"/>
</dbReference>
<proteinExistence type="inferred from homology"/>
<evidence type="ECO:0000256" key="8">
    <source>
        <dbReference type="ARBA" id="ARBA00023136"/>
    </source>
</evidence>
<evidence type="ECO:0000256" key="5">
    <source>
        <dbReference type="ARBA" id="ARBA00022792"/>
    </source>
</evidence>
<keyword evidence="3" id="KW-0813">Transport</keyword>
<evidence type="ECO:0000313" key="13">
    <source>
        <dbReference type="WBParaSite" id="PgR014X_g038_t01"/>
    </source>
</evidence>
<dbReference type="SUPFAM" id="SSF52943">
    <property type="entry name" value="ATP synthase (F1-ATPase), gamma subunit"/>
    <property type="match status" value="1"/>
</dbReference>
<dbReference type="InterPro" id="IPR023632">
    <property type="entry name" value="ATP_synth_F1_gsu_CS"/>
</dbReference>
<keyword evidence="9" id="KW-0139">CF(1)</keyword>
<evidence type="ECO:0000256" key="1">
    <source>
        <dbReference type="ARBA" id="ARBA00004637"/>
    </source>
</evidence>
<dbReference type="InterPro" id="IPR035968">
    <property type="entry name" value="ATP_synth_F1_ATPase_gsu"/>
</dbReference>
<comment type="similarity">
    <text evidence="2">Belongs to the ATPase gamma chain family.</text>
</comment>